<reference evidence="3 4" key="1">
    <citation type="submission" date="2015-04" db="EMBL/GenBank/DDBJ databases">
        <authorList>
            <person name="Heijne W.H."/>
            <person name="Fedorova N.D."/>
            <person name="Nierman W.C."/>
            <person name="Vollebregt A.W."/>
            <person name="Zhao Z."/>
            <person name="Wu L."/>
            <person name="Kumar M."/>
            <person name="Stam H."/>
            <person name="van den Berg M.A."/>
            <person name="Pel H.J."/>
        </authorList>
    </citation>
    <scope>NUCLEOTIDE SEQUENCE [LARGE SCALE GENOMIC DNA]</scope>
    <source>
        <strain evidence="3 4">CBS 393.64</strain>
    </source>
</reference>
<dbReference type="AlphaFoldDB" id="A0A0F4YSZ1"/>
<feature type="domain" description="DUF7730" evidence="2">
    <location>
        <begin position="68"/>
        <end position="109"/>
    </location>
</feature>
<feature type="region of interest" description="Disordered" evidence="1">
    <location>
        <begin position="1"/>
        <end position="30"/>
    </location>
</feature>
<dbReference type="Pfam" id="PF24864">
    <property type="entry name" value="DUF7730"/>
    <property type="match status" value="2"/>
</dbReference>
<dbReference type="Proteomes" id="UP000053958">
    <property type="component" value="Unassembled WGS sequence"/>
</dbReference>
<keyword evidence="4" id="KW-1185">Reference proteome</keyword>
<protein>
    <recommendedName>
        <fullName evidence="2">DUF7730 domain-containing protein</fullName>
    </recommendedName>
</protein>
<evidence type="ECO:0000259" key="2">
    <source>
        <dbReference type="Pfam" id="PF24864"/>
    </source>
</evidence>
<feature type="domain" description="DUF7730" evidence="2">
    <location>
        <begin position="113"/>
        <end position="251"/>
    </location>
</feature>
<dbReference type="OrthoDB" id="4757095at2759"/>
<dbReference type="EMBL" id="LASV01000186">
    <property type="protein sequence ID" value="KKA21407.1"/>
    <property type="molecule type" value="Genomic_DNA"/>
</dbReference>
<accession>A0A0F4YSZ1</accession>
<evidence type="ECO:0000313" key="4">
    <source>
        <dbReference type="Proteomes" id="UP000053958"/>
    </source>
</evidence>
<evidence type="ECO:0000256" key="1">
    <source>
        <dbReference type="SAM" id="MobiDB-lite"/>
    </source>
</evidence>
<dbReference type="GeneID" id="25316936"/>
<gene>
    <name evidence="3" type="ORF">T310_4588</name>
</gene>
<dbReference type="PANTHER" id="PTHR38790">
    <property type="entry name" value="2EXR DOMAIN-CONTAINING PROTEIN-RELATED"/>
    <property type="match status" value="1"/>
</dbReference>
<sequence length="273" mass="32600">MVSRRLSALFDEQRNNQRKKKIEREHQLNDALVPLPSVRPRALTIPFSQEAQPPPQGKRQQRPQRTEEQGQSLFFTMLPPEIRTKIYMMVLGGHLLKILKDDRARYVKWIAQERSLLNLPKTCRRIYSECIDLLYSHNTFFFNDFDTILWFASTVLPQRLAVVRSLHVEWDCVCFWLPHLQPPPPFDKATWFEVWKVIRSMRGLRELTVRIWNGPKMDARTEIDVFQPLTEVRGLKRFELELPWRYQGDGDEGHENAPFRIRRVHRKWDPTPF</sequence>
<comment type="caution">
    <text evidence="3">The sequence shown here is derived from an EMBL/GenBank/DDBJ whole genome shotgun (WGS) entry which is preliminary data.</text>
</comment>
<dbReference type="RefSeq" id="XP_013328019.1">
    <property type="nucleotide sequence ID" value="XM_013472565.1"/>
</dbReference>
<dbReference type="STRING" id="1408163.A0A0F4YSZ1"/>
<name>A0A0F4YSZ1_RASE3</name>
<evidence type="ECO:0000313" key="3">
    <source>
        <dbReference type="EMBL" id="KKA21407.1"/>
    </source>
</evidence>
<feature type="region of interest" description="Disordered" evidence="1">
    <location>
        <begin position="45"/>
        <end position="70"/>
    </location>
</feature>
<organism evidence="3 4">
    <name type="scientific">Rasamsonia emersonii (strain ATCC 16479 / CBS 393.64 / IMI 116815)</name>
    <dbReference type="NCBI Taxonomy" id="1408163"/>
    <lineage>
        <taxon>Eukaryota</taxon>
        <taxon>Fungi</taxon>
        <taxon>Dikarya</taxon>
        <taxon>Ascomycota</taxon>
        <taxon>Pezizomycotina</taxon>
        <taxon>Eurotiomycetes</taxon>
        <taxon>Eurotiomycetidae</taxon>
        <taxon>Eurotiales</taxon>
        <taxon>Trichocomaceae</taxon>
        <taxon>Rasamsonia</taxon>
    </lineage>
</organism>
<proteinExistence type="predicted"/>
<dbReference type="InterPro" id="IPR056632">
    <property type="entry name" value="DUF7730"/>
</dbReference>